<reference evidence="2 3" key="1">
    <citation type="submission" date="2018-09" db="EMBL/GenBank/DDBJ databases">
        <title>Cohnella cavernae sp. nov., isolated from a karst cave.</title>
        <authorList>
            <person name="Zhu H."/>
        </authorList>
    </citation>
    <scope>NUCLEOTIDE SEQUENCE [LARGE SCALE GENOMIC DNA]</scope>
    <source>
        <strain evidence="2 3">K2E09-144</strain>
    </source>
</reference>
<evidence type="ECO:0000313" key="3">
    <source>
        <dbReference type="Proteomes" id="UP000266340"/>
    </source>
</evidence>
<dbReference type="AlphaFoldDB" id="A0A398CQQ4"/>
<organism evidence="2 3">
    <name type="scientific">Cohnella faecalis</name>
    <dbReference type="NCBI Taxonomy" id="2315694"/>
    <lineage>
        <taxon>Bacteria</taxon>
        <taxon>Bacillati</taxon>
        <taxon>Bacillota</taxon>
        <taxon>Bacilli</taxon>
        <taxon>Bacillales</taxon>
        <taxon>Paenibacillaceae</taxon>
        <taxon>Cohnella</taxon>
    </lineage>
</organism>
<evidence type="ECO:0000256" key="1">
    <source>
        <dbReference type="SAM" id="Phobius"/>
    </source>
</evidence>
<comment type="caution">
    <text evidence="2">The sequence shown here is derived from an EMBL/GenBank/DDBJ whole genome shotgun (WGS) entry which is preliminary data.</text>
</comment>
<protein>
    <submittedName>
        <fullName evidence="2">Uncharacterized protein</fullName>
    </submittedName>
</protein>
<keyword evidence="1" id="KW-1133">Transmembrane helix</keyword>
<keyword evidence="3" id="KW-1185">Reference proteome</keyword>
<feature type="transmembrane region" description="Helical" evidence="1">
    <location>
        <begin position="21"/>
        <end position="39"/>
    </location>
</feature>
<sequence>MGCIVVTASVANIIPYISLSVPINITITSVCIVLAYFFAPNNLERTSRIPTRYYPTLKYAAILLIAVNLLVRSDVLAVTFLIQCLSLIRKGGDTR</sequence>
<dbReference type="EMBL" id="QXJM01000040">
    <property type="protein sequence ID" value="RIE01264.1"/>
    <property type="molecule type" value="Genomic_DNA"/>
</dbReference>
<accession>A0A398CQQ4</accession>
<evidence type="ECO:0000313" key="2">
    <source>
        <dbReference type="EMBL" id="RIE01264.1"/>
    </source>
</evidence>
<keyword evidence="1" id="KW-0812">Transmembrane</keyword>
<feature type="transmembrane region" description="Helical" evidence="1">
    <location>
        <begin position="59"/>
        <end position="88"/>
    </location>
</feature>
<keyword evidence="1" id="KW-0472">Membrane</keyword>
<proteinExistence type="predicted"/>
<dbReference type="Proteomes" id="UP000266340">
    <property type="component" value="Unassembled WGS sequence"/>
</dbReference>
<name>A0A398CQQ4_9BACL</name>
<gene>
    <name evidence="2" type="ORF">D3H35_23025</name>
</gene>